<sequence>MASSPASSEVTNEDPTGPLSSASHATITITPHNAEARLAFSEVVDWLVEKSQEGQDDNDASSESNARNHAMGYIWSPLRHVRDPGVGKLIEQMNTGQLSSSSPSSSFSHRSPTKNSSAAVAVEDDHPDTYIRTGCYYIDLRRLPGSPFRGWSAGRRGARKGHNEFVLCLQNSALQGIRQHHALFQIHETGRILLRKLSDQGFVEVDGDTLQPREFRVLNKHSSFIRLGQLKYEVAYTRFSTTKEYTERLAQYILQSIDSHSITLDLSLTPTPAAGNSIQVGQWTLTNAGTVGLGGQGRVSVAINKTGEVVALKRMSVSKIRNTLERRQSTLEVLTRIANAAKNNSIVRLREVITDDPRANNDIADVWFALTPFARGILSQWRAPVQLDMAQTMVVSLLEAADFLHANKWIHGDIKPPNIGLHHWNSENASIVLLDTEDAIYAPQGYALSTPGRSGTVGWLSPEREMGQFDYSTDVWAIGVVALRMLLGKHPWQFSINPWRQGQEFESYRGRFHTEYDRVTQVITSNYPGKLGTAILQMIRHPHARVEEQAQRRPSCREILKTQDPDDDADSAIEDNASSTASLSSSILQYRTIHGRTYHSDRGNAEYWASNDERQNEALDIIHHVLTLSHDGKLHLAPLKDNVEKVIDIGTGTGESLQCIWAIDFADAHPNVKVVGTEISPIQPSWVPPNLEFQMDDCTQEWTFEENSCDFVHIRWLFGSIMDWTALFGQAYKTLKPGGYIETQEPSIRFESDDGTVNEKTAMGQFGKIFVEGGKKMGRTMTVLEDGIQRKALEEAGFEAIEEANFKTPIGSWPHDPKQKEIARFQQLAVEQDTEGTMMYVAALAGWSKEEVTIYIAQLRREFRSKDIHGYYRRKILWARKPETVDG</sequence>
<name>A0ACC0QED4_9HYPO</name>
<reference evidence="1" key="1">
    <citation type="submission" date="2022-06" db="EMBL/GenBank/DDBJ databases">
        <title>Fusarium solani species complex genomes reveal bases of compartmentalisation and animal pathogenesis.</title>
        <authorList>
            <person name="Tsai I.J."/>
        </authorList>
    </citation>
    <scope>NUCLEOTIDE SEQUENCE</scope>
    <source>
        <strain evidence="1">Fu6.1</strain>
    </source>
</reference>
<evidence type="ECO:0000313" key="2">
    <source>
        <dbReference type="Proteomes" id="UP001065298"/>
    </source>
</evidence>
<accession>A0ACC0QED4</accession>
<dbReference type="Proteomes" id="UP001065298">
    <property type="component" value="Chromosome 11"/>
</dbReference>
<comment type="caution">
    <text evidence="1">The sequence shown here is derived from an EMBL/GenBank/DDBJ whole genome shotgun (WGS) entry which is preliminary data.</text>
</comment>
<evidence type="ECO:0000313" key="1">
    <source>
        <dbReference type="EMBL" id="KAI8652344.1"/>
    </source>
</evidence>
<dbReference type="EMBL" id="CM046513">
    <property type="protein sequence ID" value="KAI8652344.1"/>
    <property type="molecule type" value="Genomic_DNA"/>
</dbReference>
<proteinExistence type="predicted"/>
<gene>
    <name evidence="1" type="ORF">NCS57_01297900</name>
</gene>
<protein>
    <submittedName>
        <fullName evidence="1">Autophagy-related protein 1</fullName>
    </submittedName>
</protein>
<organism evidence="1 2">
    <name type="scientific">Fusarium keratoplasticum</name>
    <dbReference type="NCBI Taxonomy" id="1328300"/>
    <lineage>
        <taxon>Eukaryota</taxon>
        <taxon>Fungi</taxon>
        <taxon>Dikarya</taxon>
        <taxon>Ascomycota</taxon>
        <taxon>Pezizomycotina</taxon>
        <taxon>Sordariomycetes</taxon>
        <taxon>Hypocreomycetidae</taxon>
        <taxon>Hypocreales</taxon>
        <taxon>Nectriaceae</taxon>
        <taxon>Fusarium</taxon>
        <taxon>Fusarium solani species complex</taxon>
    </lineage>
</organism>
<keyword evidence="2" id="KW-1185">Reference proteome</keyword>